<evidence type="ECO:0000313" key="2">
    <source>
        <dbReference type="EMBL" id="GAA2356392.1"/>
    </source>
</evidence>
<dbReference type="InterPro" id="IPR029447">
    <property type="entry name" value="DUF4439"/>
</dbReference>
<feature type="domain" description="DUF4439" evidence="1">
    <location>
        <begin position="12"/>
        <end position="147"/>
    </location>
</feature>
<name>A0ABN3GN32_9PSEU</name>
<protein>
    <recommendedName>
        <fullName evidence="1">DUF4439 domain-containing protein</fullName>
    </recommendedName>
</protein>
<evidence type="ECO:0000259" key="1">
    <source>
        <dbReference type="Pfam" id="PF14530"/>
    </source>
</evidence>
<dbReference type="Proteomes" id="UP001501218">
    <property type="component" value="Unassembled WGS sequence"/>
</dbReference>
<evidence type="ECO:0000313" key="3">
    <source>
        <dbReference type="Proteomes" id="UP001501218"/>
    </source>
</evidence>
<comment type="caution">
    <text evidence="2">The sequence shown here is derived from an EMBL/GenBank/DDBJ whole genome shotgun (WGS) entry which is preliminary data.</text>
</comment>
<sequence length="148" mass="15923">MSELSEATGQTLRRAVGAEHAAVWVCGLARAFAGQSRVRDLIDEATGAHRTARDTAEAVLRQAGRKPPVAQPAYDVGQPVDDQDSAIEVLIRAETDCETGWRAVLEATEDPNLRRTALHALTGAATRATRWRLTIGAEPAVENFPGRP</sequence>
<dbReference type="InterPro" id="IPR009078">
    <property type="entry name" value="Ferritin-like_SF"/>
</dbReference>
<dbReference type="CDD" id="cd00657">
    <property type="entry name" value="Ferritin_like"/>
    <property type="match status" value="1"/>
</dbReference>
<accession>A0ABN3GN32</accession>
<reference evidence="2 3" key="1">
    <citation type="journal article" date="2019" name="Int. J. Syst. Evol. Microbiol.">
        <title>The Global Catalogue of Microorganisms (GCM) 10K type strain sequencing project: providing services to taxonomists for standard genome sequencing and annotation.</title>
        <authorList>
            <consortium name="The Broad Institute Genomics Platform"/>
            <consortium name="The Broad Institute Genome Sequencing Center for Infectious Disease"/>
            <person name="Wu L."/>
            <person name="Ma J."/>
        </authorList>
    </citation>
    <scope>NUCLEOTIDE SEQUENCE [LARGE SCALE GENOMIC DNA]</scope>
    <source>
        <strain evidence="2 3">JCM 16221</strain>
    </source>
</reference>
<dbReference type="RefSeq" id="WP_344134478.1">
    <property type="nucleotide sequence ID" value="NZ_BAAARA010000015.1"/>
</dbReference>
<dbReference type="EMBL" id="BAAARA010000015">
    <property type="protein sequence ID" value="GAA2356392.1"/>
    <property type="molecule type" value="Genomic_DNA"/>
</dbReference>
<dbReference type="SUPFAM" id="SSF47240">
    <property type="entry name" value="Ferritin-like"/>
    <property type="match status" value="1"/>
</dbReference>
<dbReference type="Pfam" id="PF14530">
    <property type="entry name" value="DUF4439"/>
    <property type="match status" value="1"/>
</dbReference>
<dbReference type="Gene3D" id="1.20.1260.10">
    <property type="match status" value="1"/>
</dbReference>
<gene>
    <name evidence="2" type="ORF">GCM10009854_38160</name>
</gene>
<dbReference type="InterPro" id="IPR012347">
    <property type="entry name" value="Ferritin-like"/>
</dbReference>
<organism evidence="2 3">
    <name type="scientific">Saccharopolyspora halophila</name>
    <dbReference type="NCBI Taxonomy" id="405551"/>
    <lineage>
        <taxon>Bacteria</taxon>
        <taxon>Bacillati</taxon>
        <taxon>Actinomycetota</taxon>
        <taxon>Actinomycetes</taxon>
        <taxon>Pseudonocardiales</taxon>
        <taxon>Pseudonocardiaceae</taxon>
        <taxon>Saccharopolyspora</taxon>
    </lineage>
</organism>
<keyword evidence="3" id="KW-1185">Reference proteome</keyword>
<proteinExistence type="predicted"/>